<dbReference type="Proteomes" id="UP000886289">
    <property type="component" value="Unassembled WGS sequence"/>
</dbReference>
<dbReference type="PANTHER" id="PTHR32309">
    <property type="entry name" value="TYROSINE-PROTEIN KINASE"/>
    <property type="match status" value="1"/>
</dbReference>
<dbReference type="Pfam" id="PF13614">
    <property type="entry name" value="AAA_31"/>
    <property type="match status" value="1"/>
</dbReference>
<protein>
    <recommendedName>
        <fullName evidence="2">non-specific protein-tyrosine kinase</fullName>
        <ecNumber evidence="2">2.7.10.2</ecNumber>
    </recommendedName>
</protein>
<dbReference type="EC" id="2.7.10.2" evidence="2"/>
<name>A0A7C0U459_DESA2</name>
<keyword evidence="6" id="KW-0067">ATP-binding</keyword>
<evidence type="ECO:0000256" key="5">
    <source>
        <dbReference type="ARBA" id="ARBA00022777"/>
    </source>
</evidence>
<keyword evidence="5" id="KW-0418">Kinase</keyword>
<evidence type="ECO:0000259" key="9">
    <source>
        <dbReference type="Pfam" id="PF13614"/>
    </source>
</evidence>
<gene>
    <name evidence="10" type="ORF">ENG63_10945</name>
</gene>
<dbReference type="CDD" id="cd05387">
    <property type="entry name" value="BY-kinase"/>
    <property type="match status" value="1"/>
</dbReference>
<keyword evidence="4" id="KW-0547">Nucleotide-binding</keyword>
<dbReference type="SUPFAM" id="SSF52540">
    <property type="entry name" value="P-loop containing nucleoside triphosphate hydrolases"/>
    <property type="match status" value="1"/>
</dbReference>
<evidence type="ECO:0000256" key="3">
    <source>
        <dbReference type="ARBA" id="ARBA00022679"/>
    </source>
</evidence>
<dbReference type="InterPro" id="IPR005702">
    <property type="entry name" value="Wzc-like_C"/>
</dbReference>
<sequence length="269" mass="30903">MSKIYKALKKAEKEKKDSIQIMEIEKFISKEPIKEEKPSEIDDLVIAWKDPESEVAEQFRKLCMKILTNFSDKKVILITSALPLEGKTVVTANLGVCFAQLPESYVLLIDADLRKPSLHKLLGMQEKKGLSEYLQKKVKISEIFYKTLIPKLSLIPAGKRTKSPAELLSSSLMRNLVAEVKNRYPDRYIFIDSTPILLTSEPDILVKQVDGIILVVQYGKTPKNSLERALLSLPREKILGIVFNRVDFKLLKYKYSYSYYRSKDKKKKI</sequence>
<dbReference type="PANTHER" id="PTHR32309:SF13">
    <property type="entry name" value="FERRIC ENTEROBACTIN TRANSPORT PROTEIN FEPE"/>
    <property type="match status" value="1"/>
</dbReference>
<evidence type="ECO:0000313" key="10">
    <source>
        <dbReference type="EMBL" id="HDD45356.1"/>
    </source>
</evidence>
<feature type="domain" description="AAA" evidence="9">
    <location>
        <begin position="86"/>
        <end position="218"/>
    </location>
</feature>
<dbReference type="GO" id="GO:0004715">
    <property type="term" value="F:non-membrane spanning protein tyrosine kinase activity"/>
    <property type="evidence" value="ECO:0007669"/>
    <property type="project" value="UniProtKB-EC"/>
</dbReference>
<evidence type="ECO:0000256" key="8">
    <source>
        <dbReference type="ARBA" id="ARBA00051245"/>
    </source>
</evidence>
<evidence type="ECO:0000256" key="2">
    <source>
        <dbReference type="ARBA" id="ARBA00011903"/>
    </source>
</evidence>
<keyword evidence="3 10" id="KW-0808">Transferase</keyword>
<proteinExistence type="inferred from homology"/>
<comment type="catalytic activity">
    <reaction evidence="8">
        <text>L-tyrosyl-[protein] + ATP = O-phospho-L-tyrosyl-[protein] + ADP + H(+)</text>
        <dbReference type="Rhea" id="RHEA:10596"/>
        <dbReference type="Rhea" id="RHEA-COMP:10136"/>
        <dbReference type="Rhea" id="RHEA-COMP:20101"/>
        <dbReference type="ChEBI" id="CHEBI:15378"/>
        <dbReference type="ChEBI" id="CHEBI:30616"/>
        <dbReference type="ChEBI" id="CHEBI:46858"/>
        <dbReference type="ChEBI" id="CHEBI:61978"/>
        <dbReference type="ChEBI" id="CHEBI:456216"/>
        <dbReference type="EC" id="2.7.10.2"/>
    </reaction>
</comment>
<dbReference type="InterPro" id="IPR025669">
    <property type="entry name" value="AAA_dom"/>
</dbReference>
<dbReference type="GO" id="GO:0005524">
    <property type="term" value="F:ATP binding"/>
    <property type="evidence" value="ECO:0007669"/>
    <property type="project" value="UniProtKB-KW"/>
</dbReference>
<evidence type="ECO:0000256" key="6">
    <source>
        <dbReference type="ARBA" id="ARBA00022840"/>
    </source>
</evidence>
<dbReference type="EMBL" id="DRBS01000404">
    <property type="protein sequence ID" value="HDD45356.1"/>
    <property type="molecule type" value="Genomic_DNA"/>
</dbReference>
<dbReference type="InterPro" id="IPR050445">
    <property type="entry name" value="Bact_polysacc_biosynth/exp"/>
</dbReference>
<evidence type="ECO:0000256" key="1">
    <source>
        <dbReference type="ARBA" id="ARBA00007316"/>
    </source>
</evidence>
<dbReference type="Gene3D" id="3.40.50.300">
    <property type="entry name" value="P-loop containing nucleotide triphosphate hydrolases"/>
    <property type="match status" value="1"/>
</dbReference>
<comment type="similarity">
    <text evidence="1">Belongs to the CpsD/CapB family.</text>
</comment>
<dbReference type="InterPro" id="IPR027417">
    <property type="entry name" value="P-loop_NTPase"/>
</dbReference>
<dbReference type="GO" id="GO:0005886">
    <property type="term" value="C:plasma membrane"/>
    <property type="evidence" value="ECO:0007669"/>
    <property type="project" value="TreeGrafter"/>
</dbReference>
<organism evidence="10">
    <name type="scientific">Desulfofervidus auxilii</name>
    <dbReference type="NCBI Taxonomy" id="1621989"/>
    <lineage>
        <taxon>Bacteria</taxon>
        <taxon>Pseudomonadati</taxon>
        <taxon>Thermodesulfobacteriota</taxon>
        <taxon>Candidatus Desulfofervidia</taxon>
        <taxon>Candidatus Desulfofervidales</taxon>
        <taxon>Candidatus Desulfofervidaceae</taxon>
        <taxon>Candidatus Desulfofervidus</taxon>
    </lineage>
</organism>
<evidence type="ECO:0000256" key="4">
    <source>
        <dbReference type="ARBA" id="ARBA00022741"/>
    </source>
</evidence>
<dbReference type="NCBIfam" id="TIGR01007">
    <property type="entry name" value="eps_fam"/>
    <property type="match status" value="1"/>
</dbReference>
<evidence type="ECO:0000256" key="7">
    <source>
        <dbReference type="ARBA" id="ARBA00023137"/>
    </source>
</evidence>
<accession>A0A7C0U459</accession>
<keyword evidence="7" id="KW-0829">Tyrosine-protein kinase</keyword>
<reference evidence="10" key="1">
    <citation type="journal article" date="2020" name="mSystems">
        <title>Genome- and Community-Level Interaction Insights into Carbon Utilization and Element Cycling Functions of Hydrothermarchaeota in Hydrothermal Sediment.</title>
        <authorList>
            <person name="Zhou Z."/>
            <person name="Liu Y."/>
            <person name="Xu W."/>
            <person name="Pan J."/>
            <person name="Luo Z.H."/>
            <person name="Li M."/>
        </authorList>
    </citation>
    <scope>NUCLEOTIDE SEQUENCE [LARGE SCALE GENOMIC DNA]</scope>
    <source>
        <strain evidence="10">HyVt-233</strain>
    </source>
</reference>
<dbReference type="AlphaFoldDB" id="A0A7C0U459"/>
<comment type="caution">
    <text evidence="10">The sequence shown here is derived from an EMBL/GenBank/DDBJ whole genome shotgun (WGS) entry which is preliminary data.</text>
</comment>